<feature type="domain" description="Response regulatory" evidence="11">
    <location>
        <begin position="3"/>
        <end position="119"/>
    </location>
</feature>
<gene>
    <name evidence="12" type="ORF">HRI96_04960</name>
    <name evidence="13" type="ORF">HRQ91_06925</name>
</gene>
<protein>
    <recommendedName>
        <fullName evidence="9">Transcriptional regulatory protein</fullName>
    </recommendedName>
</protein>
<dbReference type="AlphaFoldDB" id="A0A975F4D3"/>
<keyword evidence="8 9" id="KW-0804">Transcription</keyword>
<dbReference type="RefSeq" id="WP_210118407.1">
    <property type="nucleotide sequence ID" value="NZ_CP054142.1"/>
</dbReference>
<evidence type="ECO:0000256" key="2">
    <source>
        <dbReference type="ARBA" id="ARBA00022490"/>
    </source>
</evidence>
<name>A0A975F4D3_9SPIR</name>
<dbReference type="Pfam" id="PF00072">
    <property type="entry name" value="Response_reg"/>
    <property type="match status" value="1"/>
</dbReference>
<evidence type="ECO:0000256" key="3">
    <source>
        <dbReference type="ARBA" id="ARBA00022553"/>
    </source>
</evidence>
<evidence type="ECO:0000256" key="6">
    <source>
        <dbReference type="ARBA" id="ARBA00023125"/>
    </source>
</evidence>
<evidence type="ECO:0000256" key="7">
    <source>
        <dbReference type="ARBA" id="ARBA00023159"/>
    </source>
</evidence>
<dbReference type="GO" id="GO:0005737">
    <property type="term" value="C:cytoplasm"/>
    <property type="evidence" value="ECO:0007669"/>
    <property type="project" value="UniProtKB-SubCell"/>
</dbReference>
<dbReference type="KEGG" id="tpav:HRQ91_06925"/>
<dbReference type="EMBL" id="CP054257">
    <property type="protein sequence ID" value="QTQ11613.1"/>
    <property type="molecule type" value="Genomic_DNA"/>
</dbReference>
<dbReference type="PROSITE" id="PS50110">
    <property type="entry name" value="RESPONSE_REGULATORY"/>
    <property type="match status" value="1"/>
</dbReference>
<reference evidence="13 14" key="2">
    <citation type="journal article" date="2021" name="Microbiol. Resour. Announc.">
        <title>Complete Genome Sequences of Three Human Oral Treponema parvum Isolates.</title>
        <authorList>
            <person name="Zeng H."/>
            <person name="Watt R.M."/>
        </authorList>
    </citation>
    <scope>NUCLEOTIDE SEQUENCE [LARGE SCALE GENOMIC DNA]</scope>
    <source>
        <strain evidence="13 14">ATCC 700770</strain>
        <strain evidence="12">ATCC 700773</strain>
    </source>
</reference>
<dbReference type="PANTHER" id="PTHR45526">
    <property type="entry name" value="TRANSCRIPTIONAL REGULATORY PROTEIN DPIA"/>
    <property type="match status" value="1"/>
</dbReference>
<dbReference type="InterPro" id="IPR036388">
    <property type="entry name" value="WH-like_DNA-bd_sf"/>
</dbReference>
<dbReference type="InterPro" id="IPR013196">
    <property type="entry name" value="HTH_11"/>
</dbReference>
<organism evidence="13 14">
    <name type="scientific">Treponema parvum</name>
    <dbReference type="NCBI Taxonomy" id="138851"/>
    <lineage>
        <taxon>Bacteria</taxon>
        <taxon>Pseudomonadati</taxon>
        <taxon>Spirochaetota</taxon>
        <taxon>Spirochaetia</taxon>
        <taxon>Spirochaetales</taxon>
        <taxon>Treponemataceae</taxon>
        <taxon>Treponema</taxon>
    </lineage>
</organism>
<keyword evidence="3 10" id="KW-0597">Phosphoprotein</keyword>
<keyword evidence="6 9" id="KW-0238">DNA-binding</keyword>
<proteinExistence type="predicted"/>
<reference evidence="13" key="1">
    <citation type="submission" date="2020-05" db="EMBL/GenBank/DDBJ databases">
        <authorList>
            <person name="Zeng H."/>
            <person name="Chan Y.K."/>
            <person name="Watt R.M."/>
        </authorList>
    </citation>
    <scope>NUCLEOTIDE SEQUENCE</scope>
    <source>
        <strain evidence="13">ATCC 700770</strain>
        <strain evidence="12">ATCC 700773</strain>
    </source>
</reference>
<dbReference type="SUPFAM" id="SSF46785">
    <property type="entry name" value="Winged helix' DNA-binding domain"/>
    <property type="match status" value="1"/>
</dbReference>
<dbReference type="InterPro" id="IPR024187">
    <property type="entry name" value="Sig_transdc_resp-reg_cit/mal"/>
</dbReference>
<dbReference type="GO" id="GO:0003700">
    <property type="term" value="F:DNA-binding transcription factor activity"/>
    <property type="evidence" value="ECO:0007669"/>
    <property type="project" value="InterPro"/>
</dbReference>
<dbReference type="Proteomes" id="UP000671995">
    <property type="component" value="Chromosome"/>
</dbReference>
<dbReference type="SUPFAM" id="SSF52172">
    <property type="entry name" value="CheY-like"/>
    <property type="match status" value="1"/>
</dbReference>
<dbReference type="SMART" id="SM00448">
    <property type="entry name" value="REC"/>
    <property type="match status" value="1"/>
</dbReference>
<evidence type="ECO:0000256" key="10">
    <source>
        <dbReference type="PROSITE-ProRule" id="PRU00169"/>
    </source>
</evidence>
<evidence type="ECO:0000256" key="8">
    <source>
        <dbReference type="ARBA" id="ARBA00023163"/>
    </source>
</evidence>
<dbReference type="InterPro" id="IPR001789">
    <property type="entry name" value="Sig_transdc_resp-reg_receiver"/>
</dbReference>
<dbReference type="GO" id="GO:0003677">
    <property type="term" value="F:DNA binding"/>
    <property type="evidence" value="ECO:0007669"/>
    <property type="project" value="UniProtKB-KW"/>
</dbReference>
<dbReference type="InterPro" id="IPR051271">
    <property type="entry name" value="2C-system_Tx_regulators"/>
</dbReference>
<keyword evidence="2 9" id="KW-0963">Cytoplasm</keyword>
<evidence type="ECO:0000256" key="1">
    <source>
        <dbReference type="ARBA" id="ARBA00004496"/>
    </source>
</evidence>
<evidence type="ECO:0000256" key="9">
    <source>
        <dbReference type="PIRNR" id="PIRNR006171"/>
    </source>
</evidence>
<accession>A0A975F4D3</accession>
<keyword evidence="14" id="KW-1185">Reference proteome</keyword>
<evidence type="ECO:0000313" key="14">
    <source>
        <dbReference type="Proteomes" id="UP000671908"/>
    </source>
</evidence>
<dbReference type="Proteomes" id="UP000671908">
    <property type="component" value="Chromosome"/>
</dbReference>
<dbReference type="Pfam" id="PF08279">
    <property type="entry name" value="HTH_11"/>
    <property type="match status" value="1"/>
</dbReference>
<dbReference type="PANTHER" id="PTHR45526:SF1">
    <property type="entry name" value="TRANSCRIPTIONAL REGULATORY PROTEIN DCUR-RELATED"/>
    <property type="match status" value="1"/>
</dbReference>
<evidence type="ECO:0000259" key="11">
    <source>
        <dbReference type="PROSITE" id="PS50110"/>
    </source>
</evidence>
<evidence type="ECO:0000256" key="5">
    <source>
        <dbReference type="ARBA" id="ARBA00023015"/>
    </source>
</evidence>
<feature type="modified residue" description="4-aspartylphosphate" evidence="10">
    <location>
        <position position="54"/>
    </location>
</feature>
<sequence length="229" mass="26423">MITAAIIEDDPMVCEINKRYLEKDGRMDVITTFNNGVEALNYLTSNEVSLILLDVYMPKLNGFEFLKTIRSKNICSDVILVTAANDFASMEKALQLGALDYLVKPFEYKRFTQALDKFFFKQKMHGKLHVPLSQKEADELFSNQENLNTEPFVKGIQSRTLKVIKDHFTKHKGKKFSGTELAKEIGLSRVTVHKYLNYLETQKFLNTEIDYETDGRPRLLYFTAENRNA</sequence>
<keyword evidence="4 9" id="KW-0902">Two-component regulatory system</keyword>
<dbReference type="EMBL" id="CP054142">
    <property type="protein sequence ID" value="QTQ14200.1"/>
    <property type="molecule type" value="Genomic_DNA"/>
</dbReference>
<dbReference type="InterPro" id="IPR036390">
    <property type="entry name" value="WH_DNA-bd_sf"/>
</dbReference>
<evidence type="ECO:0000313" key="13">
    <source>
        <dbReference type="EMBL" id="QTQ14200.1"/>
    </source>
</evidence>
<evidence type="ECO:0000313" key="12">
    <source>
        <dbReference type="EMBL" id="QTQ11613.1"/>
    </source>
</evidence>
<dbReference type="GO" id="GO:0000156">
    <property type="term" value="F:phosphorelay response regulator activity"/>
    <property type="evidence" value="ECO:0007669"/>
    <property type="project" value="TreeGrafter"/>
</dbReference>
<dbReference type="InterPro" id="IPR011006">
    <property type="entry name" value="CheY-like_superfamily"/>
</dbReference>
<dbReference type="PIRSF" id="PIRSF006171">
    <property type="entry name" value="RR_citrat_malat"/>
    <property type="match status" value="1"/>
</dbReference>
<comment type="subcellular location">
    <subcellularLocation>
        <location evidence="1 9">Cytoplasm</location>
    </subcellularLocation>
</comment>
<dbReference type="Gene3D" id="1.10.10.10">
    <property type="entry name" value="Winged helix-like DNA-binding domain superfamily/Winged helix DNA-binding domain"/>
    <property type="match status" value="1"/>
</dbReference>
<evidence type="ECO:0000256" key="4">
    <source>
        <dbReference type="ARBA" id="ARBA00023012"/>
    </source>
</evidence>
<dbReference type="Gene3D" id="3.40.50.2300">
    <property type="match status" value="1"/>
</dbReference>
<keyword evidence="7 9" id="KW-0010">Activator</keyword>
<keyword evidence="5 9" id="KW-0805">Transcription regulation</keyword>